<reference evidence="2 3" key="1">
    <citation type="submission" date="2018-08" db="EMBL/GenBank/DDBJ databases">
        <title>Genomic Encyclopedia of Type Strains, Phase IV (KMG-IV): sequencing the most valuable type-strain genomes for metagenomic binning, comparative biology and taxonomic classification.</title>
        <authorList>
            <person name="Goeker M."/>
        </authorList>
    </citation>
    <scope>NUCLEOTIDE SEQUENCE [LARGE SCALE GENOMIC DNA]</scope>
    <source>
        <strain evidence="2 3">BW863</strain>
    </source>
</reference>
<evidence type="ECO:0000313" key="2">
    <source>
        <dbReference type="EMBL" id="REF89649.1"/>
    </source>
</evidence>
<dbReference type="OrthoDB" id="7362478at2"/>
<feature type="signal peptide" evidence="1">
    <location>
        <begin position="1"/>
        <end position="21"/>
    </location>
</feature>
<protein>
    <submittedName>
        <fullName evidence="2">Uncharacterized protein DUF992</fullName>
    </submittedName>
</protein>
<dbReference type="EMBL" id="QUMO01000001">
    <property type="protein sequence ID" value="REF89649.1"/>
    <property type="molecule type" value="Genomic_DNA"/>
</dbReference>
<sequence>MRFQPRVFAAALFAFCSPWFASTGTVQAAQVGLLECNVAPGVGLIITSRRALSCRFTRSYAPTDYYVGTIRRIGIAIGVSGPGRIVWGVFAATRELGHTALAGEYGGASASVSLGIGVGANALVGGNGGSIGLQPLSVSAQTGVDITAGITGLRLEPAPHP</sequence>
<dbReference type="InterPro" id="IPR009333">
    <property type="entry name" value="DUF992"/>
</dbReference>
<dbReference type="AlphaFoldDB" id="A0A3D9Z7V9"/>
<keyword evidence="3" id="KW-1185">Reference proteome</keyword>
<gene>
    <name evidence="2" type="ORF">DES32_0878</name>
</gene>
<dbReference type="Proteomes" id="UP000256900">
    <property type="component" value="Unassembled WGS sequence"/>
</dbReference>
<evidence type="ECO:0000256" key="1">
    <source>
        <dbReference type="SAM" id="SignalP"/>
    </source>
</evidence>
<comment type="caution">
    <text evidence="2">The sequence shown here is derived from an EMBL/GenBank/DDBJ whole genome shotgun (WGS) entry which is preliminary data.</text>
</comment>
<organism evidence="2 3">
    <name type="scientific">Methylovirgula ligni</name>
    <dbReference type="NCBI Taxonomy" id="569860"/>
    <lineage>
        <taxon>Bacteria</taxon>
        <taxon>Pseudomonadati</taxon>
        <taxon>Pseudomonadota</taxon>
        <taxon>Alphaproteobacteria</taxon>
        <taxon>Hyphomicrobiales</taxon>
        <taxon>Beijerinckiaceae</taxon>
        <taxon>Methylovirgula</taxon>
    </lineage>
</organism>
<feature type="chain" id="PRO_5017581002" evidence="1">
    <location>
        <begin position="22"/>
        <end position="161"/>
    </location>
</feature>
<evidence type="ECO:0000313" key="3">
    <source>
        <dbReference type="Proteomes" id="UP000256900"/>
    </source>
</evidence>
<name>A0A3D9Z7V9_9HYPH</name>
<proteinExistence type="predicted"/>
<keyword evidence="1" id="KW-0732">Signal</keyword>
<accession>A0A3D9Z7V9</accession>
<dbReference type="RefSeq" id="WP_115835392.1">
    <property type="nucleotide sequence ID" value="NZ_CP025086.1"/>
</dbReference>
<dbReference type="Pfam" id="PF06186">
    <property type="entry name" value="DUF992"/>
    <property type="match status" value="1"/>
</dbReference>